<keyword evidence="1" id="KW-0067">ATP-binding</keyword>
<sequence>MTLDPFDTAALRAAVLSTWRSSPPRLREDANTEEDHARGYYRDRVVVELAQNAADAAVRAGVAGRLLLRLARTDEGTTLVAANTGAPLDAAGVAALSSMRASAKRDPAARGVVGRFGVGFAAVRAVSDEVGVLSTTGAVRFSLRDTLRDVQEAAAGVPALEQEVVRRDGSLPALRLPYPAEGRPPSGFDTAVVLQLRDEVAADEVRALLDAVDDALLLALPGLTEVVVEDLTSAGGPRRVADVASRWFVATTQGELPRELLVDRPVEERDATAWRITWALPRSSDGALPTSGPTTDLFGERPASTPRVVHAPTPTDEPLDLPALLVATLPLDPTRRRVAAGPLTDALLRHAADAYAVLAEHVARAGGDPLGLVPTTLPAAALDAALRALLLDRLAATPLLTPASTPLASTALGSTAPASTAPASLVGTAAHPTAGMAADLVAGRRAVALDGVPGGAALAELGRRVAALVVVPPGRQTQARLLGVDVRRLADLVEELAADDDWPALYTALEALAATDPTGLEALGGLPVPLVDGRVVRGARGTVVVPVEVAREVAGAVGTLASWGVRVVEPTAAHPLLERLGAQAPDAPGLLRLPAVREAVLAWDDEDDEPAGGPSTGEATTDLTGTVLTLVRAALPPRDPSRWTPTTRAWDALPDDVREWLALLPVRAANGERAPADGLVLPGSPAHRLLDERVLSAVATEEVERWGAAALVAAGVREELVTVTVPEVVTDEEPAQDAPGALVVQALDGWPEYLDHLSRRCGPGAYVGDVVAVADLDAVATDAWPGVLELLTGEPALRRALLEPVRSDRGAVAQSYAAWWLRERSPLGLPARFVVGDAGALADLLPPAPPVLAAADPQAQQALGGVASAADLTPEDWTELLDAWPAGRPMPAPAAAEVWRHAQPDEPPDRVPALVGRPGRSRVLVVPAHDAAVAASPMWWQRTDVAAVVPARDDDEALRLARALDLPRVSELAAGAVTRDEGIESPLPDVLRDLLPGLPATWCEHEDLRVDHVPVEWWVDGGDEPRLHATTLAGLAAAAAQAGGRWGLRYALEAVLDDEDRAAELLLDTALDAH</sequence>
<dbReference type="Proteomes" id="UP000722125">
    <property type="component" value="Unassembled WGS sequence"/>
</dbReference>
<keyword evidence="1" id="KW-0547">Nucleotide-binding</keyword>
<dbReference type="RefSeq" id="WP_214346098.1">
    <property type="nucleotide sequence ID" value="NZ_JAHBOH010000001.1"/>
</dbReference>
<dbReference type="InterPro" id="IPR036890">
    <property type="entry name" value="HATPase_C_sf"/>
</dbReference>
<reference evidence="1 2" key="1">
    <citation type="submission" date="2021-05" db="EMBL/GenBank/DDBJ databases">
        <title>Description of Cellulomonas sp. DKR-3 sp. nov.</title>
        <authorList>
            <person name="Dahal R.H."/>
            <person name="Chaudhary D.K."/>
        </authorList>
    </citation>
    <scope>NUCLEOTIDE SEQUENCE [LARGE SCALE GENOMIC DNA]</scope>
    <source>
        <strain evidence="1 2">DKR-3</strain>
    </source>
</reference>
<dbReference type="EMBL" id="JAHBOH010000001">
    <property type="protein sequence ID" value="MBT0993104.1"/>
    <property type="molecule type" value="Genomic_DNA"/>
</dbReference>
<comment type="caution">
    <text evidence="1">The sequence shown here is derived from an EMBL/GenBank/DDBJ whole genome shotgun (WGS) entry which is preliminary data.</text>
</comment>
<accession>A0ABS5TVC7</accession>
<dbReference type="GO" id="GO:0005524">
    <property type="term" value="F:ATP binding"/>
    <property type="evidence" value="ECO:0007669"/>
    <property type="project" value="UniProtKB-KW"/>
</dbReference>
<protein>
    <submittedName>
        <fullName evidence="1">ATP-binding protein</fullName>
    </submittedName>
</protein>
<dbReference type="NCBIfam" id="NF047352">
    <property type="entry name" value="P_loop_sacsin"/>
    <property type="match status" value="1"/>
</dbReference>
<organism evidence="1 2">
    <name type="scientific">Cellulomonas fulva</name>
    <dbReference type="NCBI Taxonomy" id="2835530"/>
    <lineage>
        <taxon>Bacteria</taxon>
        <taxon>Bacillati</taxon>
        <taxon>Actinomycetota</taxon>
        <taxon>Actinomycetes</taxon>
        <taxon>Micrococcales</taxon>
        <taxon>Cellulomonadaceae</taxon>
        <taxon>Cellulomonas</taxon>
    </lineage>
</organism>
<evidence type="ECO:0000313" key="1">
    <source>
        <dbReference type="EMBL" id="MBT0993104.1"/>
    </source>
</evidence>
<evidence type="ECO:0000313" key="2">
    <source>
        <dbReference type="Proteomes" id="UP000722125"/>
    </source>
</evidence>
<dbReference type="Gene3D" id="3.30.565.10">
    <property type="entry name" value="Histidine kinase-like ATPase, C-terminal domain"/>
    <property type="match status" value="1"/>
</dbReference>
<gene>
    <name evidence="1" type="ORF">KIN34_02195</name>
</gene>
<dbReference type="SUPFAM" id="SSF55874">
    <property type="entry name" value="ATPase domain of HSP90 chaperone/DNA topoisomerase II/histidine kinase"/>
    <property type="match status" value="1"/>
</dbReference>
<proteinExistence type="predicted"/>
<name>A0ABS5TVC7_9CELL</name>
<keyword evidence="2" id="KW-1185">Reference proteome</keyword>